<evidence type="ECO:0000313" key="2">
    <source>
        <dbReference type="Proteomes" id="UP000008363"/>
    </source>
</evidence>
<organism evidence="1 2">
    <name type="scientific">Gordonia rhizosphera NBRC 16068</name>
    <dbReference type="NCBI Taxonomy" id="1108045"/>
    <lineage>
        <taxon>Bacteria</taxon>
        <taxon>Bacillati</taxon>
        <taxon>Actinomycetota</taxon>
        <taxon>Actinomycetes</taxon>
        <taxon>Mycobacteriales</taxon>
        <taxon>Gordoniaceae</taxon>
        <taxon>Gordonia</taxon>
    </lineage>
</organism>
<dbReference type="eggNOG" id="ENOG5030UXH">
    <property type="taxonomic scope" value="Bacteria"/>
</dbReference>
<dbReference type="Proteomes" id="UP000008363">
    <property type="component" value="Unassembled WGS sequence"/>
</dbReference>
<dbReference type="OrthoDB" id="154293at2"/>
<gene>
    <name evidence="1" type="ORF">GORHZ_118_00830</name>
</gene>
<sequence length="159" mass="17431">MQVDERADMTPAQIVERFAVRAPKAVSGRRRTPGFIRRRPMADPPEVAGRPEDWQIGFLVVVDVILTRDRWMHRIDVCRAAGAEHVLTADHDGVLVADVVAEWASRHAKPFTLHLTGPAGGHWSNGRGGSELELDAIEFTRILSGRAPGTGLLATPVPF</sequence>
<comment type="caution">
    <text evidence="1">The sequence shown here is derived from an EMBL/GenBank/DDBJ whole genome shotgun (WGS) entry which is preliminary data.</text>
</comment>
<dbReference type="AlphaFoldDB" id="K6WAU3"/>
<reference evidence="1 2" key="1">
    <citation type="submission" date="2012-08" db="EMBL/GenBank/DDBJ databases">
        <title>Whole genome shotgun sequence of Gordonia rhizosphera NBRC 16068.</title>
        <authorList>
            <person name="Takarada H."/>
            <person name="Isaki S."/>
            <person name="Hosoyama A."/>
            <person name="Tsuchikane K."/>
            <person name="Katsumata H."/>
            <person name="Baba S."/>
            <person name="Ohji S."/>
            <person name="Yamazaki S."/>
            <person name="Fujita N."/>
        </authorList>
    </citation>
    <scope>NUCLEOTIDE SEQUENCE [LARGE SCALE GENOMIC DNA]</scope>
    <source>
        <strain evidence="1 2">NBRC 16068</strain>
    </source>
</reference>
<dbReference type="EMBL" id="BAHC01000118">
    <property type="protein sequence ID" value="GAB90866.1"/>
    <property type="molecule type" value="Genomic_DNA"/>
</dbReference>
<keyword evidence="2" id="KW-1185">Reference proteome</keyword>
<accession>K6WAU3</accession>
<protein>
    <submittedName>
        <fullName evidence="1">Uncharacterized protein</fullName>
    </submittedName>
</protein>
<dbReference type="RefSeq" id="WP_006333985.1">
    <property type="nucleotide sequence ID" value="NZ_BAHC01000118.1"/>
</dbReference>
<evidence type="ECO:0000313" key="1">
    <source>
        <dbReference type="EMBL" id="GAB90866.1"/>
    </source>
</evidence>
<proteinExistence type="predicted"/>
<name>K6WAU3_9ACTN</name>
<dbReference type="STRING" id="1108045.GORHZ_118_00830"/>